<evidence type="ECO:0000313" key="2">
    <source>
        <dbReference type="Proteomes" id="UP000444401"/>
    </source>
</evidence>
<comment type="caution">
    <text evidence="1">The sequence shown here is derived from an EMBL/GenBank/DDBJ whole genome shotgun (WGS) entry which is preliminary data.</text>
</comment>
<dbReference type="Proteomes" id="UP000444401">
    <property type="component" value="Unassembled WGS sequence"/>
</dbReference>
<organism evidence="1 2">
    <name type="scientific">Pelagerythrobacter marinus</name>
    <dbReference type="NCBI Taxonomy" id="538382"/>
    <lineage>
        <taxon>Bacteria</taxon>
        <taxon>Pseudomonadati</taxon>
        <taxon>Pseudomonadota</taxon>
        <taxon>Alphaproteobacteria</taxon>
        <taxon>Sphingomonadales</taxon>
        <taxon>Erythrobacteraceae</taxon>
        <taxon>Pelagerythrobacter</taxon>
    </lineage>
</organism>
<keyword evidence="2" id="KW-1185">Reference proteome</keyword>
<sequence>MRAALRALAAEQGQVRRHAEKAWASITFEGARHTLEIDFDGAGAVAAAEHFIAELPEHEFAIPGQIVAEARVTRVDHALLPHPRLSLECELLLLEDA</sequence>
<reference evidence="1 2" key="1">
    <citation type="submission" date="2019-12" db="EMBL/GenBank/DDBJ databases">
        <title>Genomic-based taxomic classification of the family Erythrobacteraceae.</title>
        <authorList>
            <person name="Xu L."/>
        </authorList>
    </citation>
    <scope>NUCLEOTIDE SEQUENCE [LARGE SCALE GENOMIC DNA]</scope>
    <source>
        <strain evidence="1 2">H32</strain>
    </source>
</reference>
<dbReference type="EMBL" id="WTYO01000004">
    <property type="protein sequence ID" value="MXO69094.1"/>
    <property type="molecule type" value="Genomic_DNA"/>
</dbReference>
<gene>
    <name evidence="1" type="ORF">GRI72_09675</name>
</gene>
<proteinExistence type="predicted"/>
<accession>A0ABW9UW79</accession>
<evidence type="ECO:0000313" key="1">
    <source>
        <dbReference type="EMBL" id="MXO69094.1"/>
    </source>
</evidence>
<name>A0ABW9UW79_9SPHN</name>
<protein>
    <submittedName>
        <fullName evidence="1">Uncharacterized protein</fullName>
    </submittedName>
</protein>